<keyword evidence="2" id="KW-1185">Reference proteome</keyword>
<gene>
    <name evidence="1" type="ORF">AQJ11_33370</name>
</gene>
<comment type="caution">
    <text evidence="1">The sequence shown here is derived from an EMBL/GenBank/DDBJ whole genome shotgun (WGS) entry which is preliminary data.</text>
</comment>
<sequence>MAVRMNEFFDSLPMPRSGGLSDVARHYARTLYPDYERLLSTKAAAACPYYVGLSSELGSFTQVTKRIVLVADTMLLSDHGIGSVHELGEHSRSTYGNHVGPGGENVEPPITTETHHYGMVTNDLAQVGRWLLDAEPLLRSGLAWYLPVYTRGSSGWFDSEDRMSTRSPGPLPSFSDRSIDFMAEHGRAVDLAGTKPLASRVVRPVLEIDLPFIDGLSLTDFAEVTREEFDSYRLYRDFMRSRLLELDDALEAVDSQVALERIALSIRDEVNAAAAQMSSAARSRALTRAGALVGTTSAVLAAVRPAALQGALGVSATIAAGATGLWPTIQAFADIRPKRAHDKWHYVWVLQKKAAR</sequence>
<proteinExistence type="predicted"/>
<evidence type="ECO:0000313" key="2">
    <source>
        <dbReference type="Proteomes" id="UP000053398"/>
    </source>
</evidence>
<reference evidence="1 2" key="1">
    <citation type="submission" date="2015-10" db="EMBL/GenBank/DDBJ databases">
        <title>Draft genome sequence of Streptomyces corchorusii DSM 40340, type strain for the species Streptomyces corchorusii.</title>
        <authorList>
            <person name="Ruckert C."/>
            <person name="Winkler A."/>
            <person name="Kalinowski J."/>
            <person name="Kampfer P."/>
            <person name="Glaeser S."/>
        </authorList>
    </citation>
    <scope>NUCLEOTIDE SEQUENCE [LARGE SCALE GENOMIC DNA]</scope>
    <source>
        <strain evidence="1 2">DSM 40340</strain>
    </source>
</reference>
<evidence type="ECO:0000313" key="1">
    <source>
        <dbReference type="EMBL" id="KUN18683.1"/>
    </source>
</evidence>
<dbReference type="RefSeq" id="WP_059265675.1">
    <property type="nucleotide sequence ID" value="NZ_KQ948365.1"/>
</dbReference>
<dbReference type="EMBL" id="LMWP01000042">
    <property type="protein sequence ID" value="KUN18683.1"/>
    <property type="molecule type" value="Genomic_DNA"/>
</dbReference>
<dbReference type="Proteomes" id="UP000053398">
    <property type="component" value="Unassembled WGS sequence"/>
</dbReference>
<dbReference type="AlphaFoldDB" id="A0A101PVW1"/>
<protein>
    <submittedName>
        <fullName evidence="1">Uncharacterized protein</fullName>
    </submittedName>
</protein>
<organism evidence="1 2">
    <name type="scientific">Streptomyces corchorusii</name>
    <name type="common">Streptomyces chibaensis</name>
    <dbReference type="NCBI Taxonomy" id="1903"/>
    <lineage>
        <taxon>Bacteria</taxon>
        <taxon>Bacillati</taxon>
        <taxon>Actinomycetota</taxon>
        <taxon>Actinomycetes</taxon>
        <taxon>Kitasatosporales</taxon>
        <taxon>Streptomycetaceae</taxon>
        <taxon>Streptomyces</taxon>
    </lineage>
</organism>
<accession>A0A101PVW1</accession>
<name>A0A101PVW1_STRCK</name>